<sequence>MARAQGARAQMALAYETVYGTPPVSGFTKMPFASTSLGSEQPLLNSELLGYGRDPLAPIKDAVTADGDVMVPIDAEAFGFWLKAAFGDPITSGAGPYTHEFRSGSWTLPSMSIETGMPEVPRFAMYSGCVLDQLSWQVQRSGLLTATARLVAQGETIATLSGAGTPAELGLKRFGHFNGAISRNGSALGNVVSAEITYANNLDRIETIRSDGKIDGADPSIAALTGRIEVRFADSTLVTQAINGDPCEISFSYVLPSGETFTFTVHAVYLPRPRIEISGPQGVQATFDWQAAKAASPARMCTATLINDIEAY</sequence>
<dbReference type="InterPro" id="IPR044000">
    <property type="entry name" value="Phage_tube_2"/>
</dbReference>
<keyword evidence="2" id="KW-1185">Reference proteome</keyword>
<dbReference type="OrthoDB" id="1680496at2"/>
<evidence type="ECO:0000313" key="2">
    <source>
        <dbReference type="Proteomes" id="UP000272908"/>
    </source>
</evidence>
<dbReference type="AlphaFoldDB" id="A0A3B0MJ24"/>
<dbReference type="Pfam" id="PF18906">
    <property type="entry name" value="Phage_tube_2"/>
    <property type="match status" value="1"/>
</dbReference>
<name>A0A3B0MJ24_9RHOB</name>
<protein>
    <submittedName>
        <fullName evidence="1">Uncharacterized protein</fullName>
    </submittedName>
</protein>
<proteinExistence type="predicted"/>
<gene>
    <name evidence="1" type="ORF">ROE7235_03350</name>
</gene>
<dbReference type="RefSeq" id="WP_121096689.1">
    <property type="nucleotide sequence ID" value="NZ_UIHC01000058.1"/>
</dbReference>
<reference evidence="2" key="1">
    <citation type="submission" date="2018-08" db="EMBL/GenBank/DDBJ databases">
        <authorList>
            <person name="Rodrigo-Torres L."/>
            <person name="Arahal R. D."/>
            <person name="Lucena T."/>
        </authorList>
    </citation>
    <scope>NUCLEOTIDE SEQUENCE [LARGE SCALE GENOMIC DNA]</scope>
    <source>
        <strain evidence="2">CECT 7235</strain>
    </source>
</reference>
<organism evidence="1 2">
    <name type="scientific">Roseinatronobacter ekhonensis</name>
    <dbReference type="NCBI Taxonomy" id="254356"/>
    <lineage>
        <taxon>Bacteria</taxon>
        <taxon>Pseudomonadati</taxon>
        <taxon>Pseudomonadota</taxon>
        <taxon>Alphaproteobacteria</taxon>
        <taxon>Rhodobacterales</taxon>
        <taxon>Paracoccaceae</taxon>
        <taxon>Roseinatronobacter</taxon>
    </lineage>
</organism>
<accession>A0A3B0MJ24</accession>
<dbReference type="EMBL" id="UIHC01000058">
    <property type="protein sequence ID" value="SUZ33578.1"/>
    <property type="molecule type" value="Genomic_DNA"/>
</dbReference>
<evidence type="ECO:0000313" key="1">
    <source>
        <dbReference type="EMBL" id="SUZ33578.1"/>
    </source>
</evidence>
<dbReference type="Proteomes" id="UP000272908">
    <property type="component" value="Unassembled WGS sequence"/>
</dbReference>